<dbReference type="Pfam" id="PF00429">
    <property type="entry name" value="TLV_coat"/>
    <property type="match status" value="1"/>
</dbReference>
<feature type="non-terminal residue" evidence="2">
    <location>
        <position position="1"/>
    </location>
</feature>
<keyword evidence="3" id="KW-1185">Reference proteome</keyword>
<protein>
    <submittedName>
        <fullName evidence="2">ENR1 protein</fullName>
    </submittedName>
</protein>
<organism evidence="2 3">
    <name type="scientific">Cochlearius cochlearius</name>
    <name type="common">Boat-billed heron</name>
    <dbReference type="NCBI Taxonomy" id="110676"/>
    <lineage>
        <taxon>Eukaryota</taxon>
        <taxon>Metazoa</taxon>
        <taxon>Chordata</taxon>
        <taxon>Craniata</taxon>
        <taxon>Vertebrata</taxon>
        <taxon>Euteleostomi</taxon>
        <taxon>Archelosauria</taxon>
        <taxon>Archosauria</taxon>
        <taxon>Dinosauria</taxon>
        <taxon>Saurischia</taxon>
        <taxon>Theropoda</taxon>
        <taxon>Coelurosauria</taxon>
        <taxon>Aves</taxon>
        <taxon>Neognathae</taxon>
        <taxon>Neoaves</taxon>
        <taxon>Aequornithes</taxon>
        <taxon>Pelecaniformes</taxon>
        <taxon>Ardeidae</taxon>
        <taxon>Cochlearius</taxon>
    </lineage>
</organism>
<dbReference type="Proteomes" id="UP000525205">
    <property type="component" value="Unassembled WGS sequence"/>
</dbReference>
<evidence type="ECO:0000313" key="2">
    <source>
        <dbReference type="EMBL" id="NXE82726.1"/>
    </source>
</evidence>
<name>A0A7K8PVQ2_COCCO</name>
<keyword evidence="1" id="KW-0472">Membrane</keyword>
<dbReference type="AlphaFoldDB" id="A0A7K8PVQ2"/>
<dbReference type="PANTHER" id="PTHR10424">
    <property type="entry name" value="VIRAL ENVELOPE PROTEIN"/>
    <property type="match status" value="1"/>
</dbReference>
<sequence length="282" mass="32044">PFGLEPTPYFDPSPRTERWRGPFANGSVALEGHYWICGNHAYKALPANWSGIRYVGVIRPLFFLLPETGGDHLGVQIYDDLKREKRSKIIDTSLTDWSSQSWGKDVWTPQRIIQHYGPATWNPNEWVSGAREPIYNLNRIIRLQAVLETITNQTAEALDLLADQATQMRTAIYQHRMVLDYLLAEEGGVCGKLNDSNCCLKIDDNGKVVKQITAGIRKLAHVPVQTWEGWNVDMLSWLPGGPWIKRILFYLLCGLAALLFLPCVIPCFIQLIQRVVANMHFL</sequence>
<proteinExistence type="predicted"/>
<keyword evidence="1" id="KW-1133">Transmembrane helix</keyword>
<dbReference type="CDD" id="cd09850">
    <property type="entry name" value="Ebola-like_HR1-HR2"/>
    <property type="match status" value="1"/>
</dbReference>
<dbReference type="PANTHER" id="PTHR10424:SF68">
    <property type="entry name" value="ENDOGENOUS RETROVIRUS GROUP 3 MEMBER 1 ENV POLYPROTEIN"/>
    <property type="match status" value="1"/>
</dbReference>
<dbReference type="SUPFAM" id="SSF58069">
    <property type="entry name" value="Virus ectodomain"/>
    <property type="match status" value="1"/>
</dbReference>
<dbReference type="InterPro" id="IPR018154">
    <property type="entry name" value="TLV/ENV_coat_polyprotein"/>
</dbReference>
<feature type="transmembrane region" description="Helical" evidence="1">
    <location>
        <begin position="247"/>
        <end position="272"/>
    </location>
</feature>
<feature type="non-terminal residue" evidence="2">
    <location>
        <position position="282"/>
    </location>
</feature>
<evidence type="ECO:0000256" key="1">
    <source>
        <dbReference type="SAM" id="Phobius"/>
    </source>
</evidence>
<reference evidence="2 3" key="1">
    <citation type="submission" date="2019-09" db="EMBL/GenBank/DDBJ databases">
        <title>Bird 10,000 Genomes (B10K) Project - Family phase.</title>
        <authorList>
            <person name="Zhang G."/>
        </authorList>
    </citation>
    <scope>NUCLEOTIDE SEQUENCE [LARGE SCALE GENOMIC DNA]</scope>
    <source>
        <strain evidence="2">B10K-CU-031-03</strain>
        <tissue evidence="2">Muscle</tissue>
    </source>
</reference>
<gene>
    <name evidence="2" type="primary">Erv31_8</name>
    <name evidence="2" type="ORF">COCCOC_R15703</name>
</gene>
<dbReference type="EMBL" id="VWPP01000649">
    <property type="protein sequence ID" value="NXE82726.1"/>
    <property type="molecule type" value="Genomic_DNA"/>
</dbReference>
<evidence type="ECO:0000313" key="3">
    <source>
        <dbReference type="Proteomes" id="UP000525205"/>
    </source>
</evidence>
<comment type="caution">
    <text evidence="2">The sequence shown here is derived from an EMBL/GenBank/DDBJ whole genome shotgun (WGS) entry which is preliminary data.</text>
</comment>
<keyword evidence="1" id="KW-0812">Transmembrane</keyword>
<accession>A0A7K8PVQ2</accession>
<dbReference type="Gene3D" id="1.10.287.210">
    <property type="match status" value="1"/>
</dbReference>